<evidence type="ECO:0000313" key="4">
    <source>
        <dbReference type="Proteomes" id="UP001140094"/>
    </source>
</evidence>
<keyword evidence="2" id="KW-1133">Transmembrane helix</keyword>
<sequence>MNNKHPLGFHDGGIRSEQHIPLPGHHQPGRSIDDSTDQTRARSESDGVRSLSSRSSDERAPLSTFFDNQAWQRMSTVLPAAVRDPLNIDELEREERLMPYTEVAVGDMGTSDMRVNPHMRSETGDAAMRQLTTQRASALTSEYMAITNGVPIESEKSVIGGSTGGHAIDWAYMQDHNLRTGGLPSLDQVLTRRTRAPLALRDFAVHCSVRQPQARRWLEFYMAARTHEKMCMAYESDLRHAKARSHYASGDTGALPQKSQRNSTRFFGEDSHEATNSVRRTAAHNATIESLSRGKPDGQLPFSDDEEVHQLDDLQGNNNASFRRSRRQSTRMALQIQTAAETIFMRYFRAALDPNLNQGVGGFWQSSAAGAGPSPVAAAGLARAQSASSPGNHHGKMGSLKRMLTQKPSSSASRGLGRLQPTLDDPYHQGYGVTATDSVYGGNDSEDRASGADSMYNNLQGQLGSTASLTMSREYLTTPITGKNINNGNAGDQRSPHYLQLNQGTSRGLGGAFGSSRHHIYYHMPWPPEILTNIEQRLLHDGAALDHALFSEALLYAYDVLDTYYFPIFIADAVSRNVTRDHCVLRVFIAFVLLWFGFALPLALILLDHEPKAERVWCIVPQLIGWWNMAVGFGGCDPLLAIMRKYQSPIMKDVGALGAATAAANGPSVGSRAPKQKWSLRRKLDDWHRAWFSTRVSVDMTATRMVRARSIRWFIGALVMTAISTAILCAVPGTRIFKD</sequence>
<keyword evidence="2" id="KW-0812">Transmembrane</keyword>
<evidence type="ECO:0000256" key="2">
    <source>
        <dbReference type="SAM" id="Phobius"/>
    </source>
</evidence>
<protein>
    <submittedName>
        <fullName evidence="3">Bud site selection protein, Revert to axial protein 1</fullName>
    </submittedName>
</protein>
<evidence type="ECO:0000256" key="1">
    <source>
        <dbReference type="SAM" id="MobiDB-lite"/>
    </source>
</evidence>
<reference evidence="3" key="1">
    <citation type="submission" date="2022-07" db="EMBL/GenBank/DDBJ databases">
        <title>Phylogenomic reconstructions and comparative analyses of Kickxellomycotina fungi.</title>
        <authorList>
            <person name="Reynolds N.K."/>
            <person name="Stajich J.E."/>
            <person name="Barry K."/>
            <person name="Grigoriev I.V."/>
            <person name="Crous P."/>
            <person name="Smith M.E."/>
        </authorList>
    </citation>
    <scope>NUCLEOTIDE SEQUENCE</scope>
    <source>
        <strain evidence="3">NRRL 1565</strain>
    </source>
</reference>
<evidence type="ECO:0000313" key="3">
    <source>
        <dbReference type="EMBL" id="KAJ2808907.1"/>
    </source>
</evidence>
<feature type="region of interest" description="Disordered" evidence="1">
    <location>
        <begin position="267"/>
        <end position="330"/>
    </location>
</feature>
<feature type="transmembrane region" description="Helical" evidence="2">
    <location>
        <begin position="584"/>
        <end position="607"/>
    </location>
</feature>
<accession>A0A9W8HYP7</accession>
<gene>
    <name evidence="3" type="primary">RAX1_1</name>
    <name evidence="3" type="ORF">H4R20_000552</name>
</gene>
<name>A0A9W8HYP7_9FUNG</name>
<keyword evidence="2" id="KW-0472">Membrane</keyword>
<feature type="compositionally biased region" description="Basic and acidic residues" evidence="1">
    <location>
        <begin position="31"/>
        <end position="47"/>
    </location>
</feature>
<feature type="transmembrane region" description="Helical" evidence="2">
    <location>
        <begin position="713"/>
        <end position="733"/>
    </location>
</feature>
<proteinExistence type="predicted"/>
<organism evidence="3 4">
    <name type="scientific">Coemansia guatemalensis</name>
    <dbReference type="NCBI Taxonomy" id="2761395"/>
    <lineage>
        <taxon>Eukaryota</taxon>
        <taxon>Fungi</taxon>
        <taxon>Fungi incertae sedis</taxon>
        <taxon>Zoopagomycota</taxon>
        <taxon>Kickxellomycotina</taxon>
        <taxon>Kickxellomycetes</taxon>
        <taxon>Kickxellales</taxon>
        <taxon>Kickxellaceae</taxon>
        <taxon>Coemansia</taxon>
    </lineage>
</organism>
<dbReference type="AlphaFoldDB" id="A0A9W8HYP7"/>
<dbReference type="Proteomes" id="UP001140094">
    <property type="component" value="Unassembled WGS sequence"/>
</dbReference>
<dbReference type="OrthoDB" id="5584247at2759"/>
<dbReference type="EMBL" id="JANBUO010000018">
    <property type="protein sequence ID" value="KAJ2808907.1"/>
    <property type="molecule type" value="Genomic_DNA"/>
</dbReference>
<feature type="region of interest" description="Disordered" evidence="1">
    <location>
        <begin position="1"/>
        <end position="60"/>
    </location>
</feature>
<comment type="caution">
    <text evidence="3">The sequence shown here is derived from an EMBL/GenBank/DDBJ whole genome shotgun (WGS) entry which is preliminary data.</text>
</comment>
<keyword evidence="4" id="KW-1185">Reference proteome</keyword>